<organism evidence="7 8">
    <name type="scientific">Pelolinea submarina</name>
    <dbReference type="NCBI Taxonomy" id="913107"/>
    <lineage>
        <taxon>Bacteria</taxon>
        <taxon>Bacillati</taxon>
        <taxon>Chloroflexota</taxon>
        <taxon>Anaerolineae</taxon>
        <taxon>Anaerolineales</taxon>
        <taxon>Anaerolineaceae</taxon>
        <taxon>Pelolinea</taxon>
    </lineage>
</organism>
<dbReference type="Gene3D" id="3.30.420.140">
    <property type="entry name" value="YqgF/RNase H-like domain"/>
    <property type="match status" value="1"/>
</dbReference>
<proteinExistence type="inferred from homology"/>
<dbReference type="Pfam" id="PF03652">
    <property type="entry name" value="RuvX"/>
    <property type="match status" value="1"/>
</dbReference>
<evidence type="ECO:0000256" key="4">
    <source>
        <dbReference type="ARBA" id="ARBA00022801"/>
    </source>
</evidence>
<dbReference type="PANTHER" id="PTHR33317">
    <property type="entry name" value="POLYNUCLEOTIDYL TRANSFERASE, RIBONUCLEASE H-LIKE SUPERFAMILY PROTEIN"/>
    <property type="match status" value="1"/>
</dbReference>
<accession>A0A3E0AG98</accession>
<dbReference type="GO" id="GO:0004518">
    <property type="term" value="F:nuclease activity"/>
    <property type="evidence" value="ECO:0007669"/>
    <property type="project" value="UniProtKB-KW"/>
</dbReference>
<dbReference type="SMART" id="SM00732">
    <property type="entry name" value="YqgFc"/>
    <property type="match status" value="1"/>
</dbReference>
<keyword evidence="8" id="KW-1185">Reference proteome</keyword>
<dbReference type="InterPro" id="IPR037027">
    <property type="entry name" value="YqgF/RNaseH-like_dom_sf"/>
</dbReference>
<evidence type="ECO:0000256" key="1">
    <source>
        <dbReference type="ARBA" id="ARBA00022490"/>
    </source>
</evidence>
<dbReference type="HAMAP" id="MF_00651">
    <property type="entry name" value="Nuclease_YqgF"/>
    <property type="match status" value="1"/>
</dbReference>
<evidence type="ECO:0000256" key="5">
    <source>
        <dbReference type="HAMAP-Rule" id="MF_00651"/>
    </source>
</evidence>
<keyword evidence="4 5" id="KW-0378">Hydrolase</keyword>
<keyword evidence="3 5" id="KW-0540">Nuclease</keyword>
<dbReference type="EC" id="3.1.-.-" evidence="5"/>
<dbReference type="NCBIfam" id="TIGR00250">
    <property type="entry name" value="RNAse_H_YqgF"/>
    <property type="match status" value="1"/>
</dbReference>
<dbReference type="GO" id="GO:0016788">
    <property type="term" value="F:hydrolase activity, acting on ester bonds"/>
    <property type="evidence" value="ECO:0007669"/>
    <property type="project" value="UniProtKB-UniRule"/>
</dbReference>
<dbReference type="AlphaFoldDB" id="A0A3E0AG98"/>
<dbReference type="InterPro" id="IPR012337">
    <property type="entry name" value="RNaseH-like_sf"/>
</dbReference>
<dbReference type="InterPro" id="IPR005227">
    <property type="entry name" value="YqgF"/>
</dbReference>
<reference evidence="7 8" key="1">
    <citation type="submission" date="2018-08" db="EMBL/GenBank/DDBJ databases">
        <title>Genomic Encyclopedia of Type Strains, Phase IV (KMG-IV): sequencing the most valuable type-strain genomes for metagenomic binning, comparative biology and taxonomic classification.</title>
        <authorList>
            <person name="Goeker M."/>
        </authorList>
    </citation>
    <scope>NUCLEOTIDE SEQUENCE [LARGE SCALE GENOMIC DNA]</scope>
    <source>
        <strain evidence="7 8">DSM 23923</strain>
    </source>
</reference>
<dbReference type="Proteomes" id="UP000256388">
    <property type="component" value="Unassembled WGS sequence"/>
</dbReference>
<keyword evidence="1 5" id="KW-0963">Cytoplasm</keyword>
<comment type="similarity">
    <text evidence="5">Belongs to the YqgF HJR family.</text>
</comment>
<name>A0A3E0AG98_9CHLR</name>
<evidence type="ECO:0000256" key="2">
    <source>
        <dbReference type="ARBA" id="ARBA00022517"/>
    </source>
</evidence>
<dbReference type="EMBL" id="QUMS01000001">
    <property type="protein sequence ID" value="REG10661.1"/>
    <property type="molecule type" value="Genomic_DNA"/>
</dbReference>
<protein>
    <recommendedName>
        <fullName evidence="5">Putative pre-16S rRNA nuclease</fullName>
        <ecNumber evidence="5">3.1.-.-</ecNumber>
    </recommendedName>
</protein>
<dbReference type="SUPFAM" id="SSF53098">
    <property type="entry name" value="Ribonuclease H-like"/>
    <property type="match status" value="1"/>
</dbReference>
<evidence type="ECO:0000256" key="3">
    <source>
        <dbReference type="ARBA" id="ARBA00022722"/>
    </source>
</evidence>
<keyword evidence="2 5" id="KW-0690">Ribosome biogenesis</keyword>
<dbReference type="CDD" id="cd16964">
    <property type="entry name" value="YqgF"/>
    <property type="match status" value="1"/>
</dbReference>
<evidence type="ECO:0000313" key="8">
    <source>
        <dbReference type="Proteomes" id="UP000256388"/>
    </source>
</evidence>
<feature type="domain" description="YqgF/RNase H-like" evidence="6">
    <location>
        <begin position="11"/>
        <end position="111"/>
    </location>
</feature>
<comment type="caution">
    <text evidence="7">The sequence shown here is derived from an EMBL/GenBank/DDBJ whole genome shotgun (WGS) entry which is preliminary data.</text>
</comment>
<comment type="subcellular location">
    <subcellularLocation>
        <location evidence="5">Cytoplasm</location>
    </subcellularLocation>
</comment>
<dbReference type="PANTHER" id="PTHR33317:SF4">
    <property type="entry name" value="POLYNUCLEOTIDYL TRANSFERASE, RIBONUCLEASE H-LIKE SUPERFAMILY PROTEIN"/>
    <property type="match status" value="1"/>
</dbReference>
<dbReference type="GO" id="GO:0005829">
    <property type="term" value="C:cytosol"/>
    <property type="evidence" value="ECO:0007669"/>
    <property type="project" value="TreeGrafter"/>
</dbReference>
<evidence type="ECO:0000313" key="7">
    <source>
        <dbReference type="EMBL" id="REG10661.1"/>
    </source>
</evidence>
<gene>
    <name evidence="7" type="ORF">DFR64_0520</name>
</gene>
<evidence type="ECO:0000259" key="6">
    <source>
        <dbReference type="SMART" id="SM00732"/>
    </source>
</evidence>
<comment type="function">
    <text evidence="5">Could be a nuclease involved in processing of the 5'-end of pre-16S rRNA.</text>
</comment>
<dbReference type="InterPro" id="IPR006641">
    <property type="entry name" value="YqgF/RNaseH-like_dom"/>
</dbReference>
<sequence length="146" mass="16201">MQLPMNEPDTSRILAVDWGAKRIGLALSDPTRTIASPLMVLAHTSRAEDAAAILKIATEKDASLILVGVTYEDDHQLTPAGRSAQRLVEAMQEQHTIEVRTYDESYSTQTARESRLLIGLPKSKRKGHFDAIAAVVFLQRYLDERA</sequence>
<dbReference type="GO" id="GO:0000967">
    <property type="term" value="P:rRNA 5'-end processing"/>
    <property type="evidence" value="ECO:0007669"/>
    <property type="project" value="UniProtKB-UniRule"/>
</dbReference>